<proteinExistence type="inferred from homology"/>
<reference evidence="10" key="1">
    <citation type="journal article" date="2019" name="Int. J. Syst. Evol. Microbiol.">
        <title>The Global Catalogue of Microorganisms (GCM) 10K type strain sequencing project: providing services to taxonomists for standard genome sequencing and annotation.</title>
        <authorList>
            <consortium name="The Broad Institute Genomics Platform"/>
            <consortium name="The Broad Institute Genome Sequencing Center for Infectious Disease"/>
            <person name="Wu L."/>
            <person name="Ma J."/>
        </authorList>
    </citation>
    <scope>NUCLEOTIDE SEQUENCE [LARGE SCALE GENOMIC DNA]</scope>
    <source>
        <strain evidence="10">KACC 14058</strain>
    </source>
</reference>
<evidence type="ECO:0000256" key="4">
    <source>
        <dbReference type="ARBA" id="ARBA00022801"/>
    </source>
</evidence>
<keyword evidence="10" id="KW-1185">Reference proteome</keyword>
<dbReference type="SUPFAM" id="SSF144091">
    <property type="entry name" value="Rhomboid-like"/>
    <property type="match status" value="1"/>
</dbReference>
<dbReference type="PANTHER" id="PTHR43731:SF14">
    <property type="entry name" value="PRESENILIN-ASSOCIATED RHOMBOID-LIKE PROTEIN, MITOCHONDRIAL"/>
    <property type="match status" value="1"/>
</dbReference>
<keyword evidence="4 9" id="KW-0378">Hydrolase</keyword>
<evidence type="ECO:0000313" key="9">
    <source>
        <dbReference type="EMBL" id="MFC4388154.1"/>
    </source>
</evidence>
<feature type="transmembrane region" description="Helical" evidence="7">
    <location>
        <begin position="231"/>
        <end position="253"/>
    </location>
</feature>
<dbReference type="RefSeq" id="WP_390198961.1">
    <property type="nucleotide sequence ID" value="NZ_JBHSDV010000002.1"/>
</dbReference>
<name>A0ABV8VUI6_9BACI</name>
<comment type="subcellular location">
    <subcellularLocation>
        <location evidence="1">Membrane</location>
        <topology evidence="1">Multi-pass membrane protein</topology>
    </subcellularLocation>
</comment>
<comment type="caution">
    <text evidence="9">The sequence shown here is derived from an EMBL/GenBank/DDBJ whole genome shotgun (WGS) entry which is preliminary data.</text>
</comment>
<evidence type="ECO:0000256" key="5">
    <source>
        <dbReference type="ARBA" id="ARBA00022989"/>
    </source>
</evidence>
<dbReference type="Pfam" id="PF01694">
    <property type="entry name" value="Rhomboid"/>
    <property type="match status" value="1"/>
</dbReference>
<keyword evidence="6 7" id="KW-0472">Membrane</keyword>
<evidence type="ECO:0000256" key="6">
    <source>
        <dbReference type="ARBA" id="ARBA00023136"/>
    </source>
</evidence>
<evidence type="ECO:0000313" key="10">
    <source>
        <dbReference type="Proteomes" id="UP001595880"/>
    </source>
</evidence>
<feature type="transmembrane region" description="Helical" evidence="7">
    <location>
        <begin position="179"/>
        <end position="196"/>
    </location>
</feature>
<dbReference type="InterPro" id="IPR022764">
    <property type="entry name" value="Peptidase_S54_rhomboid_dom"/>
</dbReference>
<dbReference type="PANTHER" id="PTHR43731">
    <property type="entry name" value="RHOMBOID PROTEASE"/>
    <property type="match status" value="1"/>
</dbReference>
<feature type="transmembrane region" description="Helical" evidence="7">
    <location>
        <begin position="155"/>
        <end position="173"/>
    </location>
</feature>
<feature type="domain" description="Peptidase S54 rhomboid" evidence="8">
    <location>
        <begin position="56"/>
        <end position="194"/>
    </location>
</feature>
<keyword evidence="3 7" id="KW-0812">Transmembrane</keyword>
<dbReference type="InterPro" id="IPR035952">
    <property type="entry name" value="Rhomboid-like_sf"/>
</dbReference>
<evidence type="ECO:0000256" key="2">
    <source>
        <dbReference type="ARBA" id="ARBA00009045"/>
    </source>
</evidence>
<dbReference type="Proteomes" id="UP001595880">
    <property type="component" value="Unassembled WGS sequence"/>
</dbReference>
<dbReference type="EMBL" id="JBHSDV010000002">
    <property type="protein sequence ID" value="MFC4388154.1"/>
    <property type="molecule type" value="Genomic_DNA"/>
</dbReference>
<gene>
    <name evidence="9" type="ORF">ACFOZ1_10070</name>
</gene>
<accession>A0ABV8VUI6</accession>
<feature type="transmembrane region" description="Helical" evidence="7">
    <location>
        <begin position="122"/>
        <end position="143"/>
    </location>
</feature>
<evidence type="ECO:0000256" key="3">
    <source>
        <dbReference type="ARBA" id="ARBA00022692"/>
    </source>
</evidence>
<keyword evidence="9" id="KW-0645">Protease</keyword>
<comment type="similarity">
    <text evidence="2">Belongs to the peptidase S54 family.</text>
</comment>
<protein>
    <submittedName>
        <fullName evidence="9">Rhomboid family intramembrane serine protease</fullName>
        <ecNumber evidence="9">3.4.21.-</ecNumber>
    </submittedName>
</protein>
<evidence type="ECO:0000256" key="1">
    <source>
        <dbReference type="ARBA" id="ARBA00004141"/>
    </source>
</evidence>
<evidence type="ECO:0000259" key="8">
    <source>
        <dbReference type="Pfam" id="PF01694"/>
    </source>
</evidence>
<feature type="transmembrane region" description="Helical" evidence="7">
    <location>
        <begin position="65"/>
        <end position="85"/>
    </location>
</feature>
<evidence type="ECO:0000256" key="7">
    <source>
        <dbReference type="SAM" id="Phobius"/>
    </source>
</evidence>
<dbReference type="EC" id="3.4.21.-" evidence="9"/>
<keyword evidence="5 7" id="KW-1133">Transmembrane helix</keyword>
<sequence>MFLRTESFKDFMYFYPVTFVLIVIQISIWLISNMIDPIGNIIYNYGVGNHYLIQQGEYWRLFTSIFLHAGIGHIVFNSFSLILFAPALEQMLGKFKLLFAYFFTGVAANILSLFANAESMNYYLGASGAIYGLFGLYMFMVLFEKKLIDPQSAKVITVIIVIGIIMTFIRPGIDITGHLFGFIAGIALGPIILKNVKAYSPYRNRRRKSTDDSIGFDPNRWNKKRYKYKKYVKPIITTIFIILVLLGVMATLLQR</sequence>
<dbReference type="Gene3D" id="1.20.1540.10">
    <property type="entry name" value="Rhomboid-like"/>
    <property type="match status" value="1"/>
</dbReference>
<organism evidence="9 10">
    <name type="scientific">Gracilibacillus marinus</name>
    <dbReference type="NCBI Taxonomy" id="630535"/>
    <lineage>
        <taxon>Bacteria</taxon>
        <taxon>Bacillati</taxon>
        <taxon>Bacillota</taxon>
        <taxon>Bacilli</taxon>
        <taxon>Bacillales</taxon>
        <taxon>Bacillaceae</taxon>
        <taxon>Gracilibacillus</taxon>
    </lineage>
</organism>
<dbReference type="GO" id="GO:0008233">
    <property type="term" value="F:peptidase activity"/>
    <property type="evidence" value="ECO:0007669"/>
    <property type="project" value="UniProtKB-KW"/>
</dbReference>
<dbReference type="InterPro" id="IPR050925">
    <property type="entry name" value="Rhomboid_protease_S54"/>
</dbReference>
<dbReference type="GO" id="GO:0006508">
    <property type="term" value="P:proteolysis"/>
    <property type="evidence" value="ECO:0007669"/>
    <property type="project" value="UniProtKB-KW"/>
</dbReference>
<feature type="transmembrane region" description="Helical" evidence="7">
    <location>
        <begin position="97"/>
        <end position="116"/>
    </location>
</feature>
<feature type="transmembrane region" description="Helical" evidence="7">
    <location>
        <begin position="12"/>
        <end position="31"/>
    </location>
</feature>